<evidence type="ECO:0000313" key="5">
    <source>
        <dbReference type="Proteomes" id="UP000722989"/>
    </source>
</evidence>
<feature type="region of interest" description="Disordered" evidence="1">
    <location>
        <begin position="170"/>
        <end position="267"/>
    </location>
</feature>
<keyword evidence="2" id="KW-1133">Transmembrane helix</keyword>
<feature type="compositionally biased region" description="Low complexity" evidence="1">
    <location>
        <begin position="229"/>
        <end position="250"/>
    </location>
</feature>
<feature type="compositionally biased region" description="Gly residues" evidence="1">
    <location>
        <begin position="210"/>
        <end position="228"/>
    </location>
</feature>
<evidence type="ECO:0000256" key="3">
    <source>
        <dbReference type="SAM" id="SignalP"/>
    </source>
</evidence>
<accession>A0ABX0XYM0</accession>
<dbReference type="EMBL" id="JAATVY010000009">
    <property type="protein sequence ID" value="NJC71121.1"/>
    <property type="molecule type" value="Genomic_DNA"/>
</dbReference>
<comment type="caution">
    <text evidence="4">The sequence shown here is derived from an EMBL/GenBank/DDBJ whole genome shotgun (WGS) entry which is preliminary data.</text>
</comment>
<evidence type="ECO:0000256" key="2">
    <source>
        <dbReference type="SAM" id="Phobius"/>
    </source>
</evidence>
<feature type="signal peptide" evidence="3">
    <location>
        <begin position="1"/>
        <end position="26"/>
    </location>
</feature>
<dbReference type="NCBIfam" id="TIGR01167">
    <property type="entry name" value="LPXTG_anchor"/>
    <property type="match status" value="1"/>
</dbReference>
<dbReference type="RefSeq" id="WP_167926007.1">
    <property type="nucleotide sequence ID" value="NZ_JAATVY010000009.1"/>
</dbReference>
<gene>
    <name evidence="4" type="ORF">HC031_15570</name>
</gene>
<keyword evidence="5" id="KW-1185">Reference proteome</keyword>
<dbReference type="PROSITE" id="PS51257">
    <property type="entry name" value="PROKAR_LIPOPROTEIN"/>
    <property type="match status" value="1"/>
</dbReference>
<keyword evidence="3" id="KW-0732">Signal</keyword>
<keyword evidence="2" id="KW-0472">Membrane</keyword>
<name>A0ABX0XYM0_9ACTN</name>
<dbReference type="Proteomes" id="UP000722989">
    <property type="component" value="Unassembled WGS sequence"/>
</dbReference>
<feature type="chain" id="PRO_5046875744" evidence="3">
    <location>
        <begin position="27"/>
        <end position="303"/>
    </location>
</feature>
<evidence type="ECO:0000313" key="4">
    <source>
        <dbReference type="EMBL" id="NJC71121.1"/>
    </source>
</evidence>
<evidence type="ECO:0000256" key="1">
    <source>
        <dbReference type="SAM" id="MobiDB-lite"/>
    </source>
</evidence>
<feature type="transmembrane region" description="Helical" evidence="2">
    <location>
        <begin position="274"/>
        <end position="294"/>
    </location>
</feature>
<organism evidence="4 5">
    <name type="scientific">Planosporangium thailandense</name>
    <dbReference type="NCBI Taxonomy" id="765197"/>
    <lineage>
        <taxon>Bacteria</taxon>
        <taxon>Bacillati</taxon>
        <taxon>Actinomycetota</taxon>
        <taxon>Actinomycetes</taxon>
        <taxon>Micromonosporales</taxon>
        <taxon>Micromonosporaceae</taxon>
        <taxon>Planosporangium</taxon>
    </lineage>
</organism>
<proteinExistence type="predicted"/>
<feature type="compositionally biased region" description="Basic and acidic residues" evidence="1">
    <location>
        <begin position="190"/>
        <end position="208"/>
    </location>
</feature>
<sequence>MRLLRSGILATAVGVACLSFATPAWATAGTHLSNTPMNNSHGDPKGANGTVKIDDVPVDDSIRNDPHVSCDFAVKFFNFDNDQHANIIFTLQPPTGKGTELLRRNNVLISKDPAGGGKPDPDEVFTFSASDLGLAAYTPHPKQGYHVKLTVEIIGAPGNGKHKVFWVGPCGAGQASPPPSSGGGSNGGGHDCDSDHNGNKGDDKDHDCNSGGGNNGGGNNGGGSGGGTTPSPSTQPSRPSTQPGQPSQPGAHPSSGSPTPVSLSGSLPTTGTTVAGVVALGLALVAAGVAVLAVRRRALKFKV</sequence>
<protein>
    <submittedName>
        <fullName evidence="4">LPXTG cell wall anchor domain-containing protein</fullName>
    </submittedName>
</protein>
<reference evidence="4 5" key="1">
    <citation type="submission" date="2020-03" db="EMBL/GenBank/DDBJ databases">
        <title>WGS of the type strain of Planosporangium spp.</title>
        <authorList>
            <person name="Thawai C."/>
        </authorList>
    </citation>
    <scope>NUCLEOTIDE SEQUENCE [LARGE SCALE GENOMIC DNA]</scope>
    <source>
        <strain evidence="4 5">TBRC 5610</strain>
    </source>
</reference>
<keyword evidence="2" id="KW-0812">Transmembrane</keyword>